<dbReference type="EMBL" id="WBUI01000007">
    <property type="protein sequence ID" value="KAB2932948.1"/>
    <property type="molecule type" value="Genomic_DNA"/>
</dbReference>
<accession>A0A833H207</accession>
<dbReference type="Pfam" id="PF02774">
    <property type="entry name" value="Semialdhyde_dhC"/>
    <property type="match status" value="1"/>
</dbReference>
<evidence type="ECO:0000256" key="5">
    <source>
        <dbReference type="ARBA" id="ARBA00011738"/>
    </source>
</evidence>
<feature type="domain" description="Semialdehyde dehydrogenase NAD-binding" evidence="17">
    <location>
        <begin position="4"/>
        <end position="119"/>
    </location>
</feature>
<dbReference type="GO" id="GO:0009088">
    <property type="term" value="P:threonine biosynthetic process"/>
    <property type="evidence" value="ECO:0007669"/>
    <property type="project" value="UniProtKB-UniRule"/>
</dbReference>
<dbReference type="RefSeq" id="WP_002773206.1">
    <property type="nucleotide sequence ID" value="NZ_JQDG01000028.1"/>
</dbReference>
<dbReference type="AlphaFoldDB" id="A0A833H207"/>
<evidence type="ECO:0000256" key="14">
    <source>
        <dbReference type="ARBA" id="ARBA00047891"/>
    </source>
</evidence>
<comment type="subunit">
    <text evidence="5 15">Homodimer.</text>
</comment>
<dbReference type="UniPathway" id="UPA00034">
    <property type="reaction ID" value="UER00016"/>
</dbReference>
<dbReference type="InterPro" id="IPR012280">
    <property type="entry name" value="Semialdhyde_DH_dimer_dom"/>
</dbReference>
<comment type="caution">
    <text evidence="18">The sequence shown here is derived from an EMBL/GenBank/DDBJ whole genome shotgun (WGS) entry which is preliminary data.</text>
</comment>
<sequence length="333" mass="35897">MSKNYAVVGATGAVGVEILKVLENRNVDVGQLKLLASPRSAGKTMTFRGKEYTVEALSEDSFHDVQVALFSAGGSISKQYGPVAVSSGCVVVDNSSAFRMDPEVPLVVPEINPEAVKLHKGIIANPNCSTIILLMAVYPIYKLYGVKKIIVSTYQAASGAGAAAMQELEDQAKAHLAGTEVPTNILPHQLAFNVFSHNSSMDPESGYNQEEVKMVKETHKILGDANIAIAPTCVRVSTFRAHAESIHLELREKGDVEKMREALAAFPGVKVLDNRQANRFPMPLEVSGKDDVYVGRVRMDYDDQSGTNVQLFVVGDQLLKGAALNAVQIAELL</sequence>
<keyword evidence="12 15" id="KW-0457">Lysine biosynthesis</keyword>
<evidence type="ECO:0000256" key="15">
    <source>
        <dbReference type="HAMAP-Rule" id="MF_02121"/>
    </source>
</evidence>
<keyword evidence="8 15" id="KW-0791">Threonine biosynthesis</keyword>
<evidence type="ECO:0000256" key="12">
    <source>
        <dbReference type="ARBA" id="ARBA00023154"/>
    </source>
</evidence>
<evidence type="ECO:0000313" key="19">
    <source>
        <dbReference type="Proteomes" id="UP000460298"/>
    </source>
</evidence>
<feature type="binding site" evidence="15">
    <location>
        <begin position="39"/>
        <end position="40"/>
    </location>
    <ligand>
        <name>NADP(+)</name>
        <dbReference type="ChEBI" id="CHEBI:58349"/>
    </ligand>
</feature>
<comment type="caution">
    <text evidence="15">Lacks conserved residue(s) required for the propagation of feature annotation.</text>
</comment>
<dbReference type="UniPathway" id="UPA00050">
    <property type="reaction ID" value="UER00463"/>
</dbReference>
<dbReference type="GO" id="GO:0004073">
    <property type="term" value="F:aspartate-semialdehyde dehydrogenase activity"/>
    <property type="evidence" value="ECO:0007669"/>
    <property type="project" value="UniProtKB-UniRule"/>
</dbReference>
<comment type="pathway">
    <text evidence="3 15">Amino-acid biosynthesis; L-threonine biosynthesis; L-threonine from L-aspartate: step 2/5.</text>
</comment>
<dbReference type="UniPathway" id="UPA00051">
    <property type="reaction ID" value="UER00464"/>
</dbReference>
<evidence type="ECO:0000256" key="4">
    <source>
        <dbReference type="ARBA" id="ARBA00010584"/>
    </source>
</evidence>
<dbReference type="EC" id="1.2.1.11" evidence="6 15"/>
<keyword evidence="9 15" id="KW-0521">NADP</keyword>
<dbReference type="GO" id="GO:0009097">
    <property type="term" value="P:isoleucine biosynthetic process"/>
    <property type="evidence" value="ECO:0007669"/>
    <property type="project" value="UniProtKB-UniRule"/>
</dbReference>
<dbReference type="GO" id="GO:0046983">
    <property type="term" value="F:protein dimerization activity"/>
    <property type="evidence" value="ECO:0007669"/>
    <property type="project" value="InterPro"/>
</dbReference>
<proteinExistence type="inferred from homology"/>
<dbReference type="InterPro" id="IPR036291">
    <property type="entry name" value="NAD(P)-bd_dom_sf"/>
</dbReference>
<protein>
    <recommendedName>
        <fullName evidence="6 15">Aspartate-semialdehyde dehydrogenase</fullName>
        <shortName evidence="15">ASA dehydrogenase</shortName>
        <shortName evidence="15">ASADH</shortName>
        <ecNumber evidence="6 15">1.2.1.11</ecNumber>
    </recommendedName>
    <alternativeName>
        <fullName evidence="15">Aspartate-beta-semialdehyde dehydrogenase</fullName>
    </alternativeName>
</protein>
<dbReference type="NCBIfam" id="NF011456">
    <property type="entry name" value="PRK14874.1"/>
    <property type="match status" value="1"/>
</dbReference>
<comment type="pathway">
    <text evidence="2 15">Amino-acid biosynthesis; L-lysine biosynthesis via DAP pathway; (S)-tetrahydrodipicolinate from L-aspartate: step 2/4.</text>
</comment>
<feature type="binding site" evidence="15">
    <location>
        <position position="235"/>
    </location>
    <ligand>
        <name>substrate</name>
    </ligand>
</feature>
<dbReference type="HAMAP" id="MF_02121">
    <property type="entry name" value="ASADH"/>
    <property type="match status" value="1"/>
</dbReference>
<dbReference type="GO" id="GO:0050661">
    <property type="term" value="F:NADP binding"/>
    <property type="evidence" value="ECO:0007669"/>
    <property type="project" value="UniProtKB-UniRule"/>
</dbReference>
<dbReference type="InterPro" id="IPR000534">
    <property type="entry name" value="Semialdehyde_DH_NAD-bd"/>
</dbReference>
<evidence type="ECO:0000313" key="18">
    <source>
        <dbReference type="EMBL" id="KAB2932948.1"/>
    </source>
</evidence>
<evidence type="ECO:0000256" key="6">
    <source>
        <dbReference type="ARBA" id="ARBA00013120"/>
    </source>
</evidence>
<reference evidence="18 19" key="1">
    <citation type="submission" date="2019-10" db="EMBL/GenBank/DDBJ databases">
        <title>Extracellular Electron Transfer in a Candidatus Methanoperedens spp. Enrichment Culture.</title>
        <authorList>
            <person name="Berger S."/>
            <person name="Rangel Shaw D."/>
            <person name="Berben T."/>
            <person name="In 'T Zandt M."/>
            <person name="Frank J."/>
            <person name="Reimann J."/>
            <person name="Jetten M.S.M."/>
            <person name="Welte C.U."/>
        </authorList>
    </citation>
    <scope>NUCLEOTIDE SEQUENCE [LARGE SCALE GENOMIC DNA]</scope>
    <source>
        <strain evidence="18">SB12</strain>
    </source>
</reference>
<organism evidence="18 19">
    <name type="scientific">Leptonema illini</name>
    <dbReference type="NCBI Taxonomy" id="183"/>
    <lineage>
        <taxon>Bacteria</taxon>
        <taxon>Pseudomonadati</taxon>
        <taxon>Spirochaetota</taxon>
        <taxon>Spirochaetia</taxon>
        <taxon>Leptospirales</taxon>
        <taxon>Leptospiraceae</taxon>
        <taxon>Leptonema</taxon>
    </lineage>
</organism>
<dbReference type="PANTHER" id="PTHR46278">
    <property type="entry name" value="DEHYDROGENASE, PUTATIVE-RELATED"/>
    <property type="match status" value="1"/>
</dbReference>
<keyword evidence="11 15" id="KW-0560">Oxidoreductase</keyword>
<dbReference type="InterPro" id="IPR005986">
    <property type="entry name" value="Asp_semialdehyde_DH_beta"/>
</dbReference>
<evidence type="ECO:0000259" key="17">
    <source>
        <dbReference type="SMART" id="SM00859"/>
    </source>
</evidence>
<dbReference type="Gene3D" id="3.40.50.720">
    <property type="entry name" value="NAD(P)-binding Rossmann-like Domain"/>
    <property type="match status" value="1"/>
</dbReference>
<evidence type="ECO:0000256" key="8">
    <source>
        <dbReference type="ARBA" id="ARBA00022697"/>
    </source>
</evidence>
<keyword evidence="13 15" id="KW-0486">Methionine biosynthesis</keyword>
<dbReference type="NCBIfam" id="TIGR01296">
    <property type="entry name" value="asd_B"/>
    <property type="match status" value="1"/>
</dbReference>
<evidence type="ECO:0000256" key="1">
    <source>
        <dbReference type="ARBA" id="ARBA00005021"/>
    </source>
</evidence>
<evidence type="ECO:0000256" key="10">
    <source>
        <dbReference type="ARBA" id="ARBA00022915"/>
    </source>
</evidence>
<evidence type="ECO:0000256" key="13">
    <source>
        <dbReference type="ARBA" id="ARBA00023167"/>
    </source>
</evidence>
<dbReference type="Proteomes" id="UP000460298">
    <property type="component" value="Unassembled WGS sequence"/>
</dbReference>
<keyword evidence="10 15" id="KW-0220">Diaminopimelate biosynthesis</keyword>
<dbReference type="SUPFAM" id="SSF55347">
    <property type="entry name" value="Glyceraldehyde-3-phosphate dehydrogenase-like, C-terminal domain"/>
    <property type="match status" value="1"/>
</dbReference>
<dbReference type="CDD" id="cd02316">
    <property type="entry name" value="VcASADH2_like_N"/>
    <property type="match status" value="1"/>
</dbReference>
<dbReference type="CDD" id="cd18131">
    <property type="entry name" value="ASADH_C_bac_euk_like"/>
    <property type="match status" value="1"/>
</dbReference>
<comment type="catalytic activity">
    <reaction evidence="14 15">
        <text>L-aspartate 4-semialdehyde + phosphate + NADP(+) = 4-phospho-L-aspartate + NADPH + H(+)</text>
        <dbReference type="Rhea" id="RHEA:24284"/>
        <dbReference type="ChEBI" id="CHEBI:15378"/>
        <dbReference type="ChEBI" id="CHEBI:43474"/>
        <dbReference type="ChEBI" id="CHEBI:57535"/>
        <dbReference type="ChEBI" id="CHEBI:57783"/>
        <dbReference type="ChEBI" id="CHEBI:58349"/>
        <dbReference type="ChEBI" id="CHEBI:537519"/>
        <dbReference type="EC" id="1.2.1.11"/>
    </reaction>
</comment>
<comment type="function">
    <text evidence="15">Catalyzes the NADPH-dependent formation of L-aspartate-semialdehyde (L-ASA) by the reductive dephosphorylation of L-aspartyl-4-phosphate.</text>
</comment>
<feature type="active site" description="Acyl-thioester intermediate" evidence="15 16">
    <location>
        <position position="128"/>
    </location>
</feature>
<comment type="pathway">
    <text evidence="1 15">Amino-acid biosynthesis; L-methionine biosynthesis via de novo pathway; L-homoserine from L-aspartate: step 2/3.</text>
</comment>
<feature type="binding site" evidence="15">
    <location>
        <begin position="11"/>
        <end position="14"/>
    </location>
    <ligand>
        <name>NADP(+)</name>
        <dbReference type="ChEBI" id="CHEBI:58349"/>
    </ligand>
</feature>
<dbReference type="OrthoDB" id="9805684at2"/>
<evidence type="ECO:0000256" key="9">
    <source>
        <dbReference type="ARBA" id="ARBA00022857"/>
    </source>
</evidence>
<dbReference type="GO" id="GO:0071266">
    <property type="term" value="P:'de novo' L-methionine biosynthetic process"/>
    <property type="evidence" value="ECO:0007669"/>
    <property type="project" value="UniProtKB-UniRule"/>
</dbReference>
<dbReference type="Gene3D" id="3.30.360.10">
    <property type="entry name" value="Dihydrodipicolinate Reductase, domain 2"/>
    <property type="match status" value="1"/>
</dbReference>
<feature type="binding site" evidence="15">
    <location>
        <position position="155"/>
    </location>
    <ligand>
        <name>substrate</name>
    </ligand>
</feature>
<gene>
    <name evidence="15" type="primary">asd</name>
    <name evidence="18" type="ORF">F9K24_08770</name>
</gene>
<feature type="binding site" evidence="15">
    <location>
        <begin position="158"/>
        <end position="159"/>
    </location>
    <ligand>
        <name>NADP(+)</name>
        <dbReference type="ChEBI" id="CHEBI:58349"/>
    </ligand>
</feature>
<dbReference type="GO" id="GO:0051287">
    <property type="term" value="F:NAD binding"/>
    <property type="evidence" value="ECO:0007669"/>
    <property type="project" value="InterPro"/>
</dbReference>
<name>A0A833H207_9LEPT</name>
<evidence type="ECO:0000256" key="3">
    <source>
        <dbReference type="ARBA" id="ARBA00005097"/>
    </source>
</evidence>
<evidence type="ECO:0000256" key="11">
    <source>
        <dbReference type="ARBA" id="ARBA00023002"/>
    </source>
</evidence>
<dbReference type="InterPro" id="IPR012080">
    <property type="entry name" value="Asp_semialdehyde_DH"/>
</dbReference>
<dbReference type="PANTHER" id="PTHR46278:SF2">
    <property type="entry name" value="ASPARTATE-SEMIALDEHYDE DEHYDROGENASE"/>
    <property type="match status" value="1"/>
</dbReference>
<evidence type="ECO:0000256" key="2">
    <source>
        <dbReference type="ARBA" id="ARBA00005076"/>
    </source>
</evidence>
<feature type="active site" description="Proton acceptor" evidence="15 16">
    <location>
        <position position="242"/>
    </location>
</feature>
<dbReference type="SMART" id="SM00859">
    <property type="entry name" value="Semialdhyde_dh"/>
    <property type="match status" value="1"/>
</dbReference>
<keyword evidence="7 15" id="KW-0028">Amino-acid biosynthesis</keyword>
<dbReference type="SUPFAM" id="SSF51735">
    <property type="entry name" value="NAD(P)-binding Rossmann-fold domains"/>
    <property type="match status" value="1"/>
</dbReference>
<feature type="binding site" evidence="15">
    <location>
        <position position="99"/>
    </location>
    <ligand>
        <name>phosphate</name>
        <dbReference type="ChEBI" id="CHEBI:43474"/>
    </ligand>
</feature>
<dbReference type="GO" id="GO:0009089">
    <property type="term" value="P:lysine biosynthetic process via diaminopimelate"/>
    <property type="evidence" value="ECO:0007669"/>
    <property type="project" value="UniProtKB-UniRule"/>
</dbReference>
<dbReference type="Pfam" id="PF01118">
    <property type="entry name" value="Semialdhyde_dh"/>
    <property type="match status" value="1"/>
</dbReference>
<comment type="similarity">
    <text evidence="4 15">Belongs to the aspartate-semialdehyde dehydrogenase family.</text>
</comment>
<evidence type="ECO:0000256" key="7">
    <source>
        <dbReference type="ARBA" id="ARBA00022605"/>
    </source>
</evidence>
<dbReference type="GO" id="GO:0019877">
    <property type="term" value="P:diaminopimelate biosynthetic process"/>
    <property type="evidence" value="ECO:0007669"/>
    <property type="project" value="UniProtKB-UniRule"/>
</dbReference>
<evidence type="ECO:0000256" key="16">
    <source>
        <dbReference type="PIRSR" id="PIRSR000148-1"/>
    </source>
</evidence>
<dbReference type="PIRSF" id="PIRSF000148">
    <property type="entry name" value="ASA_dh"/>
    <property type="match status" value="1"/>
</dbReference>